<keyword evidence="1" id="KW-0175">Coiled coil</keyword>
<evidence type="ECO:0000256" key="1">
    <source>
        <dbReference type="SAM" id="Coils"/>
    </source>
</evidence>
<name>A0A9D4GA94_DREPO</name>
<keyword evidence="3" id="KW-1185">Reference proteome</keyword>
<evidence type="ECO:0000313" key="2">
    <source>
        <dbReference type="EMBL" id="KAH3811919.1"/>
    </source>
</evidence>
<evidence type="ECO:0000313" key="3">
    <source>
        <dbReference type="Proteomes" id="UP000828390"/>
    </source>
</evidence>
<feature type="coiled-coil region" evidence="1">
    <location>
        <begin position="64"/>
        <end position="109"/>
    </location>
</feature>
<proteinExistence type="predicted"/>
<comment type="caution">
    <text evidence="2">The sequence shown here is derived from an EMBL/GenBank/DDBJ whole genome shotgun (WGS) entry which is preliminary data.</text>
</comment>
<dbReference type="AlphaFoldDB" id="A0A9D4GA94"/>
<dbReference type="EMBL" id="JAIWYP010000006">
    <property type="protein sequence ID" value="KAH3811919.1"/>
    <property type="molecule type" value="Genomic_DNA"/>
</dbReference>
<reference evidence="2" key="2">
    <citation type="submission" date="2020-11" db="EMBL/GenBank/DDBJ databases">
        <authorList>
            <person name="McCartney M.A."/>
            <person name="Auch B."/>
            <person name="Kono T."/>
            <person name="Mallez S."/>
            <person name="Becker A."/>
            <person name="Gohl D.M."/>
            <person name="Silverstein K.A.T."/>
            <person name="Koren S."/>
            <person name="Bechman K.B."/>
            <person name="Herman A."/>
            <person name="Abrahante J.E."/>
            <person name="Garbe J."/>
        </authorList>
    </citation>
    <scope>NUCLEOTIDE SEQUENCE</scope>
    <source>
        <strain evidence="2">Duluth1</strain>
        <tissue evidence="2">Whole animal</tissue>
    </source>
</reference>
<dbReference type="Proteomes" id="UP000828390">
    <property type="component" value="Unassembled WGS sequence"/>
</dbReference>
<reference evidence="2" key="1">
    <citation type="journal article" date="2019" name="bioRxiv">
        <title>The Genome of the Zebra Mussel, Dreissena polymorpha: A Resource for Invasive Species Research.</title>
        <authorList>
            <person name="McCartney M.A."/>
            <person name="Auch B."/>
            <person name="Kono T."/>
            <person name="Mallez S."/>
            <person name="Zhang Y."/>
            <person name="Obille A."/>
            <person name="Becker A."/>
            <person name="Abrahante J.E."/>
            <person name="Garbe J."/>
            <person name="Badalamenti J.P."/>
            <person name="Herman A."/>
            <person name="Mangelson H."/>
            <person name="Liachko I."/>
            <person name="Sullivan S."/>
            <person name="Sone E.D."/>
            <person name="Koren S."/>
            <person name="Silverstein K.A.T."/>
            <person name="Beckman K.B."/>
            <person name="Gohl D.M."/>
        </authorList>
    </citation>
    <scope>NUCLEOTIDE SEQUENCE</scope>
    <source>
        <strain evidence="2">Duluth1</strain>
        <tissue evidence="2">Whole animal</tissue>
    </source>
</reference>
<protein>
    <submittedName>
        <fullName evidence="2">Uncharacterized protein</fullName>
    </submittedName>
</protein>
<gene>
    <name evidence="2" type="ORF">DPMN_140336</name>
</gene>
<sequence length="129" mass="15206">MRGRNFILSTNSIKAESVVPDLPVLNKALLCENKLRQNVSPQHGMHRLIGDNTLQICINHNISLQELQRQKLEYESKKKIAEQLRIQHEEQEERERRRLAAQRVQEEQQALLSRQREVHLEHKNLFATV</sequence>
<organism evidence="2 3">
    <name type="scientific">Dreissena polymorpha</name>
    <name type="common">Zebra mussel</name>
    <name type="synonym">Mytilus polymorpha</name>
    <dbReference type="NCBI Taxonomy" id="45954"/>
    <lineage>
        <taxon>Eukaryota</taxon>
        <taxon>Metazoa</taxon>
        <taxon>Spiralia</taxon>
        <taxon>Lophotrochozoa</taxon>
        <taxon>Mollusca</taxon>
        <taxon>Bivalvia</taxon>
        <taxon>Autobranchia</taxon>
        <taxon>Heteroconchia</taxon>
        <taxon>Euheterodonta</taxon>
        <taxon>Imparidentia</taxon>
        <taxon>Neoheterodontei</taxon>
        <taxon>Myida</taxon>
        <taxon>Dreissenoidea</taxon>
        <taxon>Dreissenidae</taxon>
        <taxon>Dreissena</taxon>
    </lineage>
</organism>
<accession>A0A9D4GA94</accession>